<evidence type="ECO:0000313" key="2">
    <source>
        <dbReference type="EMBL" id="KAL2051353.1"/>
    </source>
</evidence>
<comment type="caution">
    <text evidence="2">The sequence shown here is derived from an EMBL/GenBank/DDBJ whole genome shotgun (WGS) entry which is preliminary data.</text>
</comment>
<organism evidence="2 3">
    <name type="scientific">Lepraria finkii</name>
    <dbReference type="NCBI Taxonomy" id="1340010"/>
    <lineage>
        <taxon>Eukaryota</taxon>
        <taxon>Fungi</taxon>
        <taxon>Dikarya</taxon>
        <taxon>Ascomycota</taxon>
        <taxon>Pezizomycotina</taxon>
        <taxon>Lecanoromycetes</taxon>
        <taxon>OSLEUM clade</taxon>
        <taxon>Lecanoromycetidae</taxon>
        <taxon>Lecanorales</taxon>
        <taxon>Lecanorineae</taxon>
        <taxon>Stereocaulaceae</taxon>
        <taxon>Lepraria</taxon>
    </lineage>
</organism>
<accession>A0ABR4B6F1</accession>
<evidence type="ECO:0000313" key="3">
    <source>
        <dbReference type="Proteomes" id="UP001590951"/>
    </source>
</evidence>
<feature type="compositionally biased region" description="Basic and acidic residues" evidence="1">
    <location>
        <begin position="43"/>
        <end position="53"/>
    </location>
</feature>
<feature type="compositionally biased region" description="Acidic residues" evidence="1">
    <location>
        <begin position="54"/>
        <end position="64"/>
    </location>
</feature>
<proteinExistence type="predicted"/>
<keyword evidence="3" id="KW-1185">Reference proteome</keyword>
<evidence type="ECO:0000256" key="1">
    <source>
        <dbReference type="SAM" id="MobiDB-lite"/>
    </source>
</evidence>
<gene>
    <name evidence="2" type="ORF">ABVK25_008405</name>
</gene>
<protein>
    <submittedName>
        <fullName evidence="2">Uncharacterized protein</fullName>
    </submittedName>
</protein>
<reference evidence="2 3" key="1">
    <citation type="submission" date="2024-09" db="EMBL/GenBank/DDBJ databases">
        <title>Rethinking Asexuality: The Enigmatic Case of Functional Sexual Genes in Lepraria (Stereocaulaceae).</title>
        <authorList>
            <person name="Doellman M."/>
            <person name="Sun Y."/>
            <person name="Barcenas-Pena A."/>
            <person name="Lumbsch H.T."/>
            <person name="Grewe F."/>
        </authorList>
    </citation>
    <scope>NUCLEOTIDE SEQUENCE [LARGE SCALE GENOMIC DNA]</scope>
    <source>
        <strain evidence="2 3">Grewe 0041</strain>
    </source>
</reference>
<name>A0ABR4B6F1_9LECA</name>
<dbReference type="EMBL" id="JBHFEH010000036">
    <property type="protein sequence ID" value="KAL2051353.1"/>
    <property type="molecule type" value="Genomic_DNA"/>
</dbReference>
<feature type="region of interest" description="Disordered" evidence="1">
    <location>
        <begin position="27"/>
        <end position="64"/>
    </location>
</feature>
<dbReference type="Proteomes" id="UP001590951">
    <property type="component" value="Unassembled WGS sequence"/>
</dbReference>
<sequence>MANNQDPQDLIDGQIRSEELGYSSGILLGYSSDTNIDDEDEHDGGARNARRDDDDHDFQEDDVF</sequence>